<dbReference type="GO" id="GO:0046854">
    <property type="term" value="P:phosphatidylinositol phosphate biosynthetic process"/>
    <property type="evidence" value="ECO:0007669"/>
    <property type="project" value="TreeGrafter"/>
</dbReference>
<organism evidence="3 4">
    <name type="scientific">Trypanosoma cruzi</name>
    <dbReference type="NCBI Taxonomy" id="5693"/>
    <lineage>
        <taxon>Eukaryota</taxon>
        <taxon>Discoba</taxon>
        <taxon>Euglenozoa</taxon>
        <taxon>Kinetoplastea</taxon>
        <taxon>Metakinetoplastina</taxon>
        <taxon>Trypanosomatida</taxon>
        <taxon>Trypanosomatidae</taxon>
        <taxon>Trypanosoma</taxon>
        <taxon>Schizotrypanum</taxon>
    </lineage>
</organism>
<dbReference type="VEuPathDB" id="TriTrypDB:TcYC6_0080390"/>
<dbReference type="Proteomes" id="UP000246121">
    <property type="component" value="Unassembled WGS sequence"/>
</dbReference>
<feature type="domain" description="PIPK" evidence="2">
    <location>
        <begin position="531"/>
        <end position="918"/>
    </location>
</feature>
<dbReference type="VEuPathDB" id="TriTrypDB:C4B63_57g81"/>
<dbReference type="VEuPathDB" id="TriTrypDB:TCSYLVIO_005028"/>
<protein>
    <submittedName>
        <fullName evidence="3">Putative phosphatidylinositol-4-phosphate 5-kinase type II beta</fullName>
    </submittedName>
</protein>
<dbReference type="SUPFAM" id="SSF56104">
    <property type="entry name" value="SAICAR synthase-like"/>
    <property type="match status" value="1"/>
</dbReference>
<dbReference type="PROSITE" id="PS51455">
    <property type="entry name" value="PIPK"/>
    <property type="match status" value="1"/>
</dbReference>
<keyword evidence="1" id="KW-0067">ATP-binding</keyword>
<dbReference type="GO" id="GO:0005886">
    <property type="term" value="C:plasma membrane"/>
    <property type="evidence" value="ECO:0007669"/>
    <property type="project" value="TreeGrafter"/>
</dbReference>
<evidence type="ECO:0000256" key="1">
    <source>
        <dbReference type="PROSITE-ProRule" id="PRU00781"/>
    </source>
</evidence>
<name>A0A2V2V3R8_TRYCR</name>
<keyword evidence="1 3" id="KW-0418">Kinase</keyword>
<dbReference type="InterPro" id="IPR002498">
    <property type="entry name" value="PInositol-4-P-4/5-kinase_core"/>
</dbReference>
<proteinExistence type="predicted"/>
<sequence>MNRDGMLLPLLFGKWEEFFELSSSVYDVASGARSREACLYYDEEARPMSGHAVLLSSHVILTESLGGKVLFWVEFASVRGMRCTERLLLPGKSFGCPTGENELPNFEDESPRTATVAQKIVSLDIFVEGSAVSLRMKGSEGEQFARAALILWRMNHGEIEAVTAPLYYPGDAVYALAGAPVRLSATVVQCVTVEKSCPFASGEAVDIVMLNEREIHIARRPRTAVTLWRDLNLSGSEEVELLPVDSLSALVAPWGNTVRLVGRRGDVWLLETSDPATDVTVRYALQRLTELFLLGMLRLQRFCAVIAEPCRGLRYFDLTALYHQYCAMDAEGAGYILCSSLEAAMGPLLACDSRLVQAMRCDDFGDAGADASGKVSLPMYLNHMRVMLQGSVSERAEIAFRSFGGGMRRDATMDPTERNGEGEGKTQERGLVRLTDFKLIARDILFGLSYKSSIDDESVKDTVDNIVEAVYGNCNKIVETMSFPDFLQAYTLLMELPGQDKMKGCKMPHVCGTPHPLLGFGSAHWVLLTYVMTGVELSVRAAAEASGCGEKNTFELTKGTPTIAGVSFVSNSSPTGGVPSFFRKHISSFQSDRVAFTDYKPLLFASVRMRLGIHVETFLDALGISALRARLLLGHFCAPRFLRSSGRSGALLLRSHDDRFILKRVTLTESRTLRSLLPVYVDHLDRYPHSLLPRYAGLYALWRGSEKNSFVVTENVFAFAQFSITEVYDLKGSTMYRTTTAEDRRHGAAGKDNDFLASKKRLRVSSETRKALLAQLEVDTQLLEQANRLDYSLLVGIHSGEGDWASSKEAVELSLRQRRRMADLVATIDAQPERVSTDEFKENKRSDNVFHAYYGGVSSFDGSEVYYLGIVDCLTTYGLKKVGEHYGKSVLLQDVKEISCVPPPDYRSRFMNFMRSIIDD</sequence>
<dbReference type="VEuPathDB" id="TriTrypDB:BCY84_06164"/>
<keyword evidence="1" id="KW-0547">Nucleotide-binding</keyword>
<dbReference type="Gene3D" id="3.30.800.10">
    <property type="entry name" value="Phosphatidylinositol Phosphate Kinase II Beta"/>
    <property type="match status" value="1"/>
</dbReference>
<dbReference type="InterPro" id="IPR027483">
    <property type="entry name" value="PInositol-4-P-4/5-kinase_C_sf"/>
</dbReference>
<comment type="caution">
    <text evidence="3">The sequence shown here is derived from an EMBL/GenBank/DDBJ whole genome shotgun (WGS) entry which is preliminary data.</text>
</comment>
<dbReference type="Pfam" id="PF01504">
    <property type="entry name" value="PIP5K"/>
    <property type="match status" value="1"/>
</dbReference>
<dbReference type="VEuPathDB" id="TriTrypDB:TcCL_NonESM03149"/>
<dbReference type="GO" id="GO:0005524">
    <property type="term" value="F:ATP binding"/>
    <property type="evidence" value="ECO:0007669"/>
    <property type="project" value="UniProtKB-UniRule"/>
</dbReference>
<dbReference type="SMART" id="SM00330">
    <property type="entry name" value="PIPKc"/>
    <property type="match status" value="1"/>
</dbReference>
<reference evidence="3 4" key="1">
    <citation type="journal article" date="2018" name="Microb. Genom.">
        <title>Expanding an expanded genome: long-read sequencing of Trypanosoma cruzi.</title>
        <authorList>
            <person name="Berna L."/>
            <person name="Rodriguez M."/>
            <person name="Chiribao M.L."/>
            <person name="Parodi-Talice A."/>
            <person name="Pita S."/>
            <person name="Rijo G."/>
            <person name="Alvarez-Valin F."/>
            <person name="Robello C."/>
        </authorList>
    </citation>
    <scope>NUCLEOTIDE SEQUENCE [LARGE SCALE GENOMIC DNA]</scope>
    <source>
        <strain evidence="3 4">Dm28c</strain>
    </source>
</reference>
<gene>
    <name evidence="3" type="ORF">C4B63_57g81</name>
</gene>
<dbReference type="VEuPathDB" id="TriTrypDB:TcCLB.509715.120"/>
<evidence type="ECO:0000259" key="2">
    <source>
        <dbReference type="PROSITE" id="PS51455"/>
    </source>
</evidence>
<dbReference type="Gene3D" id="3.30.810.10">
    <property type="entry name" value="2-Layer Sandwich"/>
    <property type="match status" value="1"/>
</dbReference>
<dbReference type="EMBL" id="PRFA01000057">
    <property type="protein sequence ID" value="PWU89708.1"/>
    <property type="molecule type" value="Genomic_DNA"/>
</dbReference>
<dbReference type="InterPro" id="IPR027484">
    <property type="entry name" value="PInositol-4-P-5-kinase_N"/>
</dbReference>
<dbReference type="InterPro" id="IPR023610">
    <property type="entry name" value="PInositol-4/5-P-5/4-kinase"/>
</dbReference>
<dbReference type="VEuPathDB" id="TriTrypDB:TcG_02934"/>
<dbReference type="VEuPathDB" id="TriTrypDB:TcBrA4_0039210"/>
<dbReference type="VEuPathDB" id="TriTrypDB:C3747_164g79"/>
<evidence type="ECO:0000313" key="3">
    <source>
        <dbReference type="EMBL" id="PWU89708.1"/>
    </source>
</evidence>
<dbReference type="AlphaFoldDB" id="A0A2V2V3R8"/>
<dbReference type="PANTHER" id="PTHR23086">
    <property type="entry name" value="PHOSPHATIDYLINOSITOL-4-PHOSPHATE 5-KINASE"/>
    <property type="match status" value="1"/>
</dbReference>
<evidence type="ECO:0000313" key="4">
    <source>
        <dbReference type="Proteomes" id="UP000246121"/>
    </source>
</evidence>
<keyword evidence="1" id="KW-0808">Transferase</keyword>
<dbReference type="VEuPathDB" id="TriTrypDB:TcCLB.510105.130"/>
<dbReference type="GO" id="GO:0016308">
    <property type="term" value="F:1-phosphatidylinositol-4-phosphate 5-kinase activity"/>
    <property type="evidence" value="ECO:0007669"/>
    <property type="project" value="TreeGrafter"/>
</dbReference>
<dbReference type="VEuPathDB" id="TriTrypDB:Tc_MARK_4626"/>
<dbReference type="VEuPathDB" id="TriTrypDB:TCDM_04772"/>
<dbReference type="CDD" id="cd00139">
    <property type="entry name" value="PIPKc"/>
    <property type="match status" value="1"/>
</dbReference>
<dbReference type="VEuPathDB" id="TriTrypDB:ECC02_005824"/>
<accession>A0A2V2V3R8</accession>
<dbReference type="PANTHER" id="PTHR23086:SF8">
    <property type="entry name" value="PHOSPHATIDYLINOSITOL 5-PHOSPHATE 4-KINASE, ISOFORM A"/>
    <property type="match status" value="1"/>
</dbReference>